<dbReference type="GeneID" id="105311047"/>
<name>A0A6P3RQ77_PTEVA</name>
<reference evidence="2" key="1">
    <citation type="submission" date="2025-08" db="UniProtKB">
        <authorList>
            <consortium name="RefSeq"/>
        </authorList>
    </citation>
    <scope>IDENTIFICATION</scope>
    <source>
        <tissue evidence="2">Kidney</tissue>
    </source>
</reference>
<dbReference type="OrthoDB" id="63265at2759"/>
<dbReference type="KEGG" id="pvp:105311047"/>
<evidence type="ECO:0000313" key="2">
    <source>
        <dbReference type="RefSeq" id="XP_011385393.2"/>
    </source>
</evidence>
<dbReference type="InterPro" id="IPR019775">
    <property type="entry name" value="WD40_repeat_CS"/>
</dbReference>
<evidence type="ECO:0000313" key="1">
    <source>
        <dbReference type="Proteomes" id="UP000515202"/>
    </source>
</evidence>
<dbReference type="Proteomes" id="UP000515202">
    <property type="component" value="Unplaced"/>
</dbReference>
<dbReference type="PROSITE" id="PS00678">
    <property type="entry name" value="WD_REPEATS_1"/>
    <property type="match status" value="1"/>
</dbReference>
<dbReference type="AlphaFoldDB" id="A0A6P3RQ77"/>
<keyword evidence="1" id="KW-1185">Reference proteome</keyword>
<gene>
    <name evidence="2" type="primary">LOC105311047</name>
</gene>
<organism evidence="1 2">
    <name type="scientific">Pteropus vampyrus</name>
    <name type="common">Large flying fox</name>
    <dbReference type="NCBI Taxonomy" id="132908"/>
    <lineage>
        <taxon>Eukaryota</taxon>
        <taxon>Metazoa</taxon>
        <taxon>Chordata</taxon>
        <taxon>Craniata</taxon>
        <taxon>Vertebrata</taxon>
        <taxon>Euteleostomi</taxon>
        <taxon>Mammalia</taxon>
        <taxon>Eutheria</taxon>
        <taxon>Laurasiatheria</taxon>
        <taxon>Chiroptera</taxon>
        <taxon>Yinpterochiroptera</taxon>
        <taxon>Pteropodoidea</taxon>
        <taxon>Pteropodidae</taxon>
        <taxon>Pteropodinae</taxon>
        <taxon>Pteropus</taxon>
    </lineage>
</organism>
<sequence>DGDQTYFTGLLLQIDWIHKKHLYLTWQLCLRRWSSCKDSQMTLGTQTWKQYYLCRSELEFRMESGRPEKDFICKAIAGHKGEIDELAYISTNEYRFDGQEKSVVCTVSSDGTVRAWDLQEVSPGRDLPRAVDRGHPWAGLGLGALAQEDLKARQFYSFQNRGLTWNRKSFGAGVSRLFL</sequence>
<protein>
    <submittedName>
        <fullName evidence="2">F-box/WD repeat-containing protein 12-like</fullName>
    </submittedName>
</protein>
<dbReference type="RefSeq" id="XP_011385393.2">
    <property type="nucleotide sequence ID" value="XM_011387091.2"/>
</dbReference>
<accession>A0A6P3RQ77</accession>
<feature type="non-terminal residue" evidence="2">
    <location>
        <position position="1"/>
    </location>
</feature>
<proteinExistence type="predicted"/>